<evidence type="ECO:0000313" key="1">
    <source>
        <dbReference type="EMBL" id="CCI55461.1"/>
    </source>
</evidence>
<sequence>MEGAREFLHIFIELCHLLHFPPSSSFSFVSPVRESRFFTVANLPTAFGLPLVKDIVKVIRVAVLMSVPGVGELSSASAEQSLAGTVRVHLEFWNLICAFSLYCMFNLKLFQDKSFTKDGSTETVCDTYLSQTVPQKPSVIRIYHRRFITGTVCDNSQTVSITNRL</sequence>
<dbReference type="EMBL" id="FO203447">
    <property type="protein sequence ID" value="CCI55461.1"/>
    <property type="molecule type" value="Genomic_DNA"/>
</dbReference>
<proteinExistence type="predicted"/>
<protein>
    <submittedName>
        <fullName evidence="1">PH01B001E05.17 protein</fullName>
    </submittedName>
</protein>
<dbReference type="AlphaFoldDB" id="L0P1V9"/>
<gene>
    <name evidence="1" type="primary">PH01B001E05.17</name>
</gene>
<reference evidence="1" key="1">
    <citation type="submission" date="2012-05" db="EMBL/GenBank/DDBJ databases">
        <authorList>
            <person name="Han B."/>
            <person name="Lu Y."/>
            <person name="Feng Q."/>
            <person name="Zhao Q."/>
            <person name="Lu T.T."/>
            <person name="Li Y."/>
            <person name="Liu K.Y."/>
            <person name="Huang X.H."/>
            <person name="Fan D.L."/>
            <person name="Weng Q.J."/>
            <person name="Zhang L."/>
            <person name="Lu Y.Q."/>
            <person name="Guo Y.L."/>
            <person name="Li W.J."/>
            <person name="Zhou C.C."/>
            <person name="Lu H.Y."/>
            <person name="Huang T."/>
            <person name="Zhu C.R."/>
            <person name="Zhao Y."/>
            <person name="Hu T."/>
            <person name="Yao N."/>
        </authorList>
    </citation>
    <scope>NUCLEOTIDE SEQUENCE</scope>
</reference>
<organism evidence="1">
    <name type="scientific">Phyllostachys edulis</name>
    <name type="common">Tortoise shell bamboo</name>
    <name type="synonym">Bambusa edulis</name>
    <dbReference type="NCBI Taxonomy" id="38705"/>
    <lineage>
        <taxon>Eukaryota</taxon>
        <taxon>Viridiplantae</taxon>
        <taxon>Streptophyta</taxon>
        <taxon>Embryophyta</taxon>
        <taxon>Tracheophyta</taxon>
        <taxon>Spermatophyta</taxon>
        <taxon>Magnoliopsida</taxon>
        <taxon>Liliopsida</taxon>
        <taxon>Poales</taxon>
        <taxon>Poaceae</taxon>
        <taxon>BOP clade</taxon>
        <taxon>Bambusoideae</taxon>
        <taxon>Arundinarodae</taxon>
        <taxon>Arundinarieae</taxon>
        <taxon>Arundinariinae</taxon>
        <taxon>Phyllostachys</taxon>
    </lineage>
</organism>
<name>L0P1V9_PHYED</name>
<accession>L0P1V9</accession>